<evidence type="ECO:0000256" key="1">
    <source>
        <dbReference type="SAM" id="MobiDB-lite"/>
    </source>
</evidence>
<evidence type="ECO:0000313" key="2">
    <source>
        <dbReference type="EMBL" id="MBK9298845.1"/>
    </source>
</evidence>
<protein>
    <submittedName>
        <fullName evidence="2">Uncharacterized protein</fullName>
    </submittedName>
</protein>
<feature type="compositionally biased region" description="Pro residues" evidence="1">
    <location>
        <begin position="87"/>
        <end position="99"/>
    </location>
</feature>
<name>A0A936THH7_9ACTN</name>
<organism evidence="2 3">
    <name type="scientific">Candidatus Neomicrothrix subdominans</name>
    <dbReference type="NCBI Taxonomy" id="2954438"/>
    <lineage>
        <taxon>Bacteria</taxon>
        <taxon>Bacillati</taxon>
        <taxon>Actinomycetota</taxon>
        <taxon>Acidimicrobiia</taxon>
        <taxon>Acidimicrobiales</taxon>
        <taxon>Microthrixaceae</taxon>
        <taxon>Candidatus Neomicrothrix</taxon>
    </lineage>
</organism>
<comment type="caution">
    <text evidence="2">The sequence shown here is derived from an EMBL/GenBank/DDBJ whole genome shotgun (WGS) entry which is preliminary data.</text>
</comment>
<feature type="region of interest" description="Disordered" evidence="1">
    <location>
        <begin position="76"/>
        <end position="121"/>
    </location>
</feature>
<feature type="compositionally biased region" description="Low complexity" evidence="1">
    <location>
        <begin position="9"/>
        <end position="24"/>
    </location>
</feature>
<evidence type="ECO:0000313" key="3">
    <source>
        <dbReference type="Proteomes" id="UP000727993"/>
    </source>
</evidence>
<gene>
    <name evidence="2" type="ORF">IPN02_18850</name>
</gene>
<dbReference type="Proteomes" id="UP000727993">
    <property type="component" value="Unassembled WGS sequence"/>
</dbReference>
<feature type="region of interest" description="Disordered" evidence="1">
    <location>
        <begin position="1"/>
        <end position="26"/>
    </location>
</feature>
<dbReference type="AlphaFoldDB" id="A0A936THH7"/>
<accession>A0A936THH7</accession>
<dbReference type="EMBL" id="JADJZA010000011">
    <property type="protein sequence ID" value="MBK9298845.1"/>
    <property type="molecule type" value="Genomic_DNA"/>
</dbReference>
<proteinExistence type="predicted"/>
<sequence>MAIATVDCAGAAAPDDGDQATGPPLVGRFSEWLDRVGIADRRGCDAQRAGEVVAPEVVGQKRCGAELEPVVINPGIADDQRRCAGRPSPPRSDRGPPPCAERGGASPSTTQRSAMAGPAVR</sequence>
<reference evidence="2 3" key="1">
    <citation type="submission" date="2020-10" db="EMBL/GenBank/DDBJ databases">
        <title>Connecting structure to function with the recovery of over 1000 high-quality activated sludge metagenome-assembled genomes encoding full-length rRNA genes using long-read sequencing.</title>
        <authorList>
            <person name="Singleton C.M."/>
            <person name="Petriglieri F."/>
            <person name="Kristensen J.M."/>
            <person name="Kirkegaard R.H."/>
            <person name="Michaelsen T.Y."/>
            <person name="Andersen M.H."/>
            <person name="Karst S.M."/>
            <person name="Dueholm M.S."/>
            <person name="Nielsen P.H."/>
            <person name="Albertsen M."/>
        </authorList>
    </citation>
    <scope>NUCLEOTIDE SEQUENCE [LARGE SCALE GENOMIC DNA]</scope>
    <source>
        <strain evidence="2">Lyne_18-Q3-R50-59_MAXAC.006</strain>
    </source>
</reference>